<evidence type="ECO:0000256" key="2">
    <source>
        <dbReference type="SAM" id="SignalP"/>
    </source>
</evidence>
<dbReference type="SUPFAM" id="SSF56219">
    <property type="entry name" value="DNase I-like"/>
    <property type="match status" value="1"/>
</dbReference>
<accession>A0A4P1QGF6</accession>
<keyword evidence="5" id="KW-1185">Reference proteome</keyword>
<name>A0A4P1QGF6_9BACT</name>
<dbReference type="Pfam" id="PF04200">
    <property type="entry name" value="Lipoprotein_17"/>
    <property type="match status" value="3"/>
</dbReference>
<sequence>MRKKALLLSLTLATSMPMFLVATNCKKNSWANFSGVTAVLKNTDKPIDDVQNSDIEFKYNNSLQKSQYEVIFVKITNRNSSRRAITATYYIKNKATNEISEQKSISFVMPKKASEIEQDAEKVKFDFASSSEGKLPSEIETNDLDISNFDDTKYEVVVDDLIGDDNESNIKILYYLKSKSNGEESNVREIKLDFSLKEDIDQQARKVTFALKDGLIPSETLPSSIQDDQIMISGYDKSKYTIEIKSKTADDAKGELELQYILKSNDGQETSKTHSSKIKYLKNSSGTIISIDDIAQNVKFKLKSKNASDYLASEIKRSDVQAYDYDSNNYKVEIKEFLANNEEQKITIKFNLRDLSSSDESENNERTLTGFKKETSPLPPTPPEPPIGGETTEKTLRLAHWNTCRFSKNALPLPGIKKPKAKAHAIVSIIHNQKFDIIGLTEVGSLEVAPKMVELLNELEIKKGTNNKWNFVSGDYKKSYGVSITQNIDRTADFLYKENKVRPVKVDNKSGHFYDNGNFEKHFGGDYNEYARTPFCVKWELLNKSLTNKDFVFAISHFDGPGVKGGEVSSKLGGKIGSREANEAWNIPNVFSWMRDKFKDNDLVFQGDTNIPSGYADKAFASLKSDEKMLMNDNSENATSLQKSIDGYSQTYDKMILKSSLKYSNPGFYKLWNFIKDDIFGWQSGITSYSAWKDYCDTHYPGSVTATNGAVYGYISDHCPTFFDLHFE</sequence>
<feature type="compositionally biased region" description="Pro residues" evidence="1">
    <location>
        <begin position="377"/>
        <end position="386"/>
    </location>
</feature>
<dbReference type="InterPro" id="IPR036691">
    <property type="entry name" value="Endo/exonu/phosph_ase_sf"/>
</dbReference>
<organism evidence="4 5">
    <name type="scientific">Metamycoplasma hyosynoviae</name>
    <dbReference type="NCBI Taxonomy" id="29559"/>
    <lineage>
        <taxon>Bacteria</taxon>
        <taxon>Bacillati</taxon>
        <taxon>Mycoplasmatota</taxon>
        <taxon>Mycoplasmoidales</taxon>
        <taxon>Metamycoplasmataceae</taxon>
        <taxon>Metamycoplasma</taxon>
    </lineage>
</organism>
<dbReference type="Gene3D" id="3.60.10.10">
    <property type="entry name" value="Endonuclease/exonuclease/phosphatase"/>
    <property type="match status" value="1"/>
</dbReference>
<dbReference type="RefSeq" id="WP_119863935.1">
    <property type="nucleotide sequence ID" value="NZ_CP008748.1"/>
</dbReference>
<evidence type="ECO:0000313" key="5">
    <source>
        <dbReference type="Proteomes" id="UP000264882"/>
    </source>
</evidence>
<dbReference type="NCBIfam" id="NF045851">
    <property type="entry name" value="mem_nucl_MnuA"/>
    <property type="match status" value="1"/>
</dbReference>
<feature type="chain" id="PRO_5020029319" description="Lipoprotein-associated type-17 domain-containing protein" evidence="2">
    <location>
        <begin position="23"/>
        <end position="728"/>
    </location>
</feature>
<evidence type="ECO:0000259" key="3">
    <source>
        <dbReference type="Pfam" id="PF04200"/>
    </source>
</evidence>
<feature type="region of interest" description="Disordered" evidence="1">
    <location>
        <begin position="356"/>
        <end position="389"/>
    </location>
</feature>
<feature type="signal peptide" evidence="2">
    <location>
        <begin position="1"/>
        <end position="22"/>
    </location>
</feature>
<gene>
    <name evidence="4" type="ORF">MHSN_02830</name>
</gene>
<feature type="domain" description="Lipoprotein-associated type-17" evidence="3">
    <location>
        <begin position="129"/>
        <end position="190"/>
    </location>
</feature>
<reference evidence="4 5" key="1">
    <citation type="submission" date="2014-06" db="EMBL/GenBank/DDBJ databases">
        <title>The Whole Genome Sequence of Mycoplasma hyosynoviae strain ATCC 27095.</title>
        <authorList>
            <person name="Calcutt M.J."/>
            <person name="Foecking M.F."/>
        </authorList>
    </citation>
    <scope>NUCLEOTIDE SEQUENCE [LARGE SCALE GENOMIC DNA]</scope>
    <source>
        <strain evidence="4 5">M60</strain>
    </source>
</reference>
<evidence type="ECO:0000256" key="1">
    <source>
        <dbReference type="SAM" id="MobiDB-lite"/>
    </source>
</evidence>
<feature type="domain" description="Lipoprotein-associated type-17" evidence="3">
    <location>
        <begin position="292"/>
        <end position="373"/>
    </location>
</feature>
<proteinExistence type="predicted"/>
<dbReference type="Proteomes" id="UP000264882">
    <property type="component" value="Chromosome"/>
</dbReference>
<dbReference type="AlphaFoldDB" id="A0A4P1QGF6"/>
<protein>
    <recommendedName>
        <fullName evidence="3">Lipoprotein-associated type-17 domain-containing protein</fullName>
    </recommendedName>
</protein>
<dbReference type="EMBL" id="CP008748">
    <property type="protein sequence ID" value="ASI54091.1"/>
    <property type="molecule type" value="Genomic_DNA"/>
</dbReference>
<dbReference type="KEGG" id="mhyv:MHSN_02830"/>
<evidence type="ECO:0000313" key="4">
    <source>
        <dbReference type="EMBL" id="ASI54091.1"/>
    </source>
</evidence>
<feature type="domain" description="Lipoprotein-associated type-17" evidence="3">
    <location>
        <begin position="206"/>
        <end position="274"/>
    </location>
</feature>
<keyword evidence="2" id="KW-0732">Signal</keyword>
<dbReference type="InterPro" id="IPR007326">
    <property type="entry name" value="Lipoprotein-assoc_dom"/>
</dbReference>